<organism evidence="1 2">
    <name type="scientific">Aspergillus sclerotialis</name>
    <dbReference type="NCBI Taxonomy" id="2070753"/>
    <lineage>
        <taxon>Eukaryota</taxon>
        <taxon>Fungi</taxon>
        <taxon>Dikarya</taxon>
        <taxon>Ascomycota</taxon>
        <taxon>Pezizomycotina</taxon>
        <taxon>Eurotiomycetes</taxon>
        <taxon>Eurotiomycetidae</taxon>
        <taxon>Eurotiales</taxon>
        <taxon>Aspergillaceae</taxon>
        <taxon>Aspergillus</taxon>
        <taxon>Aspergillus subgen. Polypaecilum</taxon>
    </lineage>
</organism>
<proteinExistence type="predicted"/>
<dbReference type="AlphaFoldDB" id="A0A3A2Z009"/>
<sequence>MGRSVVIRGYLDDCLDKSANGEGESDAIVSAGSVLGSPSEKRRGTGANYSVKCRSVDESEVRRKGQR</sequence>
<dbReference type="EMBL" id="MVGC01004518">
    <property type="protein sequence ID" value="RJE16489.1"/>
    <property type="molecule type" value="Genomic_DNA"/>
</dbReference>
<name>A0A3A2Z009_9EURO</name>
<evidence type="ECO:0000313" key="1">
    <source>
        <dbReference type="EMBL" id="RJE16489.1"/>
    </source>
</evidence>
<comment type="caution">
    <text evidence="1">The sequence shown here is derived from an EMBL/GenBank/DDBJ whole genome shotgun (WGS) entry which is preliminary data.</text>
</comment>
<keyword evidence="2" id="KW-1185">Reference proteome</keyword>
<evidence type="ECO:0000313" key="2">
    <source>
        <dbReference type="Proteomes" id="UP000266188"/>
    </source>
</evidence>
<reference evidence="2" key="1">
    <citation type="submission" date="2017-02" db="EMBL/GenBank/DDBJ databases">
        <authorList>
            <person name="Tafer H."/>
            <person name="Lopandic K."/>
        </authorList>
    </citation>
    <scope>NUCLEOTIDE SEQUENCE [LARGE SCALE GENOMIC DNA]</scope>
    <source>
        <strain evidence="2">CBS 366.77</strain>
    </source>
</reference>
<dbReference type="Proteomes" id="UP000266188">
    <property type="component" value="Unassembled WGS sequence"/>
</dbReference>
<protein>
    <submittedName>
        <fullName evidence="1">Uncharacterized protein</fullName>
    </submittedName>
</protein>
<accession>A0A3A2Z009</accession>
<gene>
    <name evidence="1" type="ORF">PHISCL_11174</name>
</gene>